<dbReference type="AlphaFoldDB" id="A0A0W8I7U8"/>
<proteinExistence type="predicted"/>
<comment type="caution">
    <text evidence="2">The sequence shown here is derived from an EMBL/GenBank/DDBJ whole genome shotgun (WGS) entry which is preliminary data.</text>
</comment>
<evidence type="ECO:0000313" key="2">
    <source>
        <dbReference type="EMBL" id="KUG55486.1"/>
    </source>
</evidence>
<feature type="transmembrane region" description="Helical" evidence="1">
    <location>
        <begin position="137"/>
        <end position="156"/>
    </location>
</feature>
<dbReference type="Proteomes" id="UP000053512">
    <property type="component" value="Unassembled WGS sequence"/>
</dbReference>
<organism evidence="2 3">
    <name type="scientific">Kocuria rosea subsp. polaris</name>
    <dbReference type="NCBI Taxonomy" id="136273"/>
    <lineage>
        <taxon>Bacteria</taxon>
        <taxon>Bacillati</taxon>
        <taxon>Actinomycetota</taxon>
        <taxon>Actinomycetes</taxon>
        <taxon>Micrococcales</taxon>
        <taxon>Micrococcaceae</taxon>
        <taxon>Kocuria</taxon>
    </lineage>
</organism>
<accession>A0A0W8I7U8</accession>
<sequence length="180" mass="18312">MAETSTGQQVTSKEKFRFTGWKLSVIAALIIIAGIVLVERIWEAASRMGLLSAEASGDDFSRAQTNLLLVALLLVGTSLLVAGTVLLFAETKRVKTTTATAPAAPTDNINSTGVVSAGAAAVKLGSMIAEGMSSLKGGSVTIFGGVALFIVAAWIATAGMPDGADEATQDDAPAASAELR</sequence>
<dbReference type="RefSeq" id="WP_058874746.1">
    <property type="nucleotide sequence ID" value="NZ_LQBK01000033.1"/>
</dbReference>
<evidence type="ECO:0000313" key="3">
    <source>
        <dbReference type="Proteomes" id="UP000053512"/>
    </source>
</evidence>
<dbReference type="EMBL" id="LQBK01000033">
    <property type="protein sequence ID" value="KUG55486.1"/>
    <property type="molecule type" value="Genomic_DNA"/>
</dbReference>
<keyword evidence="1" id="KW-1133">Transmembrane helix</keyword>
<evidence type="ECO:0000256" key="1">
    <source>
        <dbReference type="SAM" id="Phobius"/>
    </source>
</evidence>
<keyword evidence="1" id="KW-0812">Transmembrane</keyword>
<protein>
    <submittedName>
        <fullName evidence="2">Uncharacterized protein</fullName>
    </submittedName>
</protein>
<feature type="transmembrane region" description="Helical" evidence="1">
    <location>
        <begin position="21"/>
        <end position="42"/>
    </location>
</feature>
<feature type="transmembrane region" description="Helical" evidence="1">
    <location>
        <begin position="67"/>
        <end position="89"/>
    </location>
</feature>
<reference evidence="3" key="1">
    <citation type="submission" date="2015-12" db="EMBL/GenBank/DDBJ databases">
        <authorList>
            <person name="Nair G.R."/>
            <person name="Kaur G."/>
            <person name="Mayilraj S."/>
        </authorList>
    </citation>
    <scope>NUCLEOTIDE SEQUENCE [LARGE SCALE GENOMIC DNA]</scope>
    <source>
        <strain evidence="3">CD08_4</strain>
    </source>
</reference>
<name>A0A0W8I7U8_KOCRO</name>
<keyword evidence="1" id="KW-0472">Membrane</keyword>
<gene>
    <name evidence="2" type="ORF">AVL61_04965</name>
</gene>